<reference evidence="1 2" key="1">
    <citation type="journal article" date="2019" name="Sci. Rep.">
        <title>Orb-weaving spider Araneus ventricosus genome elucidates the spidroin gene catalogue.</title>
        <authorList>
            <person name="Kono N."/>
            <person name="Nakamura H."/>
            <person name="Ohtoshi R."/>
            <person name="Moran D.A.P."/>
            <person name="Shinohara A."/>
            <person name="Yoshida Y."/>
            <person name="Fujiwara M."/>
            <person name="Mori M."/>
            <person name="Tomita M."/>
            <person name="Arakawa K."/>
        </authorList>
    </citation>
    <scope>NUCLEOTIDE SEQUENCE [LARGE SCALE GENOMIC DNA]</scope>
</reference>
<protein>
    <submittedName>
        <fullName evidence="1">Uncharacterized protein</fullName>
    </submittedName>
</protein>
<evidence type="ECO:0000313" key="1">
    <source>
        <dbReference type="EMBL" id="GBN33467.1"/>
    </source>
</evidence>
<dbReference type="AlphaFoldDB" id="A0A4Y2N5M4"/>
<dbReference type="Proteomes" id="UP000499080">
    <property type="component" value="Unassembled WGS sequence"/>
</dbReference>
<name>A0A4Y2N5M4_ARAVE</name>
<dbReference type="EMBL" id="BGPR01008385">
    <property type="protein sequence ID" value="GBN33467.1"/>
    <property type="molecule type" value="Genomic_DNA"/>
</dbReference>
<organism evidence="1 2">
    <name type="scientific">Araneus ventricosus</name>
    <name type="common">Orbweaver spider</name>
    <name type="synonym">Epeira ventricosa</name>
    <dbReference type="NCBI Taxonomy" id="182803"/>
    <lineage>
        <taxon>Eukaryota</taxon>
        <taxon>Metazoa</taxon>
        <taxon>Ecdysozoa</taxon>
        <taxon>Arthropoda</taxon>
        <taxon>Chelicerata</taxon>
        <taxon>Arachnida</taxon>
        <taxon>Araneae</taxon>
        <taxon>Araneomorphae</taxon>
        <taxon>Entelegynae</taxon>
        <taxon>Araneoidea</taxon>
        <taxon>Araneidae</taxon>
        <taxon>Araneus</taxon>
    </lineage>
</organism>
<keyword evidence="2" id="KW-1185">Reference proteome</keyword>
<comment type="caution">
    <text evidence="1">The sequence shown here is derived from an EMBL/GenBank/DDBJ whole genome shotgun (WGS) entry which is preliminary data.</text>
</comment>
<proteinExistence type="predicted"/>
<gene>
    <name evidence="1" type="ORF">AVEN_58098_1</name>
</gene>
<evidence type="ECO:0000313" key="2">
    <source>
        <dbReference type="Proteomes" id="UP000499080"/>
    </source>
</evidence>
<accession>A0A4Y2N5M4</accession>
<sequence length="108" mass="12049">MFTHREAQASDRSYVRYVIAESGYTLFFTSKQRVCHEPYSDAAFSTLEDLVRYNGVAVCSAGLALAFAVFCEEEVTSGPAYAMALYGPHCLRPAQSQKSLKLIQIKIR</sequence>